<comment type="caution">
    <text evidence="2">The sequence shown here is derived from an EMBL/GenBank/DDBJ whole genome shotgun (WGS) entry which is preliminary data.</text>
</comment>
<evidence type="ECO:0000313" key="2">
    <source>
        <dbReference type="EMBL" id="MBB3982235.1"/>
    </source>
</evidence>
<accession>A0A7W6GNW2</accession>
<dbReference type="Pfam" id="PF01370">
    <property type="entry name" value="Epimerase"/>
    <property type="match status" value="1"/>
</dbReference>
<sequence>MRRAGGCSGIVPRRVIVAGATGVTGASAVAAFLAAGWEVHATARRSPARPVAGARYHRTDLLDRAACAALLHQTGPVDAVAFCAINEVPGSLVEKWTDPGQVERNRAMLVHLLDAVLATSPAFRHIAVVHGTKAYGVHLPGARLSLPHREDDPRLEHENFYFAHEDELARRARGQAWSWTIFRAPIILGGGIGTNLSNFLALGVIASLARLAGRPFDFLAGPDEGLFEVVDADLLGRAMVWAMGAASARGEIFNIANGDVARWRSLWPVIAHACGAMPGADRPGQSCVALARALAPEWADAVARHGLAAPADLGAFLGESFALLDFALPSGIVSVMSTIKLRKAGFHECEDTPERLRAWLARWQAEGLLPPTE</sequence>
<name>A0A7W6GNW2_9SPHN</name>
<dbReference type="InterPro" id="IPR001509">
    <property type="entry name" value="Epimerase_deHydtase"/>
</dbReference>
<dbReference type="Proteomes" id="UP000552757">
    <property type="component" value="Unassembled WGS sequence"/>
</dbReference>
<dbReference type="InterPro" id="IPR036291">
    <property type="entry name" value="NAD(P)-bd_dom_sf"/>
</dbReference>
<evidence type="ECO:0000259" key="1">
    <source>
        <dbReference type="Pfam" id="PF01370"/>
    </source>
</evidence>
<dbReference type="PANTHER" id="PTHR32487">
    <property type="entry name" value="3-OXO-DELTA(4,5)-STEROID 5-BETA-REDUCTASE"/>
    <property type="match status" value="1"/>
</dbReference>
<proteinExistence type="predicted"/>
<keyword evidence="3" id="KW-1185">Reference proteome</keyword>
<protein>
    <submittedName>
        <fullName evidence="2">Nucleoside-diphosphate-sugar epimerase</fullName>
    </submittedName>
</protein>
<feature type="domain" description="NAD-dependent epimerase/dehydratase" evidence="1">
    <location>
        <begin position="15"/>
        <end position="256"/>
    </location>
</feature>
<evidence type="ECO:0000313" key="3">
    <source>
        <dbReference type="Proteomes" id="UP000552757"/>
    </source>
</evidence>
<dbReference type="SUPFAM" id="SSF51735">
    <property type="entry name" value="NAD(P)-binding Rossmann-fold domains"/>
    <property type="match status" value="1"/>
</dbReference>
<dbReference type="PANTHER" id="PTHR32487:SF0">
    <property type="entry name" value="3-OXO-DELTA(4,5)-STEROID 5-BETA-REDUCTASE"/>
    <property type="match status" value="1"/>
</dbReference>
<gene>
    <name evidence="2" type="ORF">GGR44_001898</name>
</gene>
<reference evidence="2 3" key="1">
    <citation type="submission" date="2020-08" db="EMBL/GenBank/DDBJ databases">
        <title>Genomic Encyclopedia of Type Strains, Phase IV (KMG-IV): sequencing the most valuable type-strain genomes for metagenomic binning, comparative biology and taxonomic classification.</title>
        <authorList>
            <person name="Goeker M."/>
        </authorList>
    </citation>
    <scope>NUCLEOTIDE SEQUENCE [LARGE SCALE GENOMIC DNA]</scope>
    <source>
        <strain evidence="2 3">DSM 29348</strain>
    </source>
</reference>
<dbReference type="Gene3D" id="3.40.50.720">
    <property type="entry name" value="NAD(P)-binding Rossmann-like Domain"/>
    <property type="match status" value="1"/>
</dbReference>
<dbReference type="AlphaFoldDB" id="A0A7W6GNW2"/>
<dbReference type="EMBL" id="JACIEB010000004">
    <property type="protein sequence ID" value="MBB3982235.1"/>
    <property type="molecule type" value="Genomic_DNA"/>
</dbReference>
<organism evidence="2 3">
    <name type="scientific">Sphingobium fontiphilum</name>
    <dbReference type="NCBI Taxonomy" id="944425"/>
    <lineage>
        <taxon>Bacteria</taxon>
        <taxon>Pseudomonadati</taxon>
        <taxon>Pseudomonadota</taxon>
        <taxon>Alphaproteobacteria</taxon>
        <taxon>Sphingomonadales</taxon>
        <taxon>Sphingomonadaceae</taxon>
        <taxon>Sphingobium</taxon>
    </lineage>
</organism>